<dbReference type="CDD" id="cd05151">
    <property type="entry name" value="ChoK-like"/>
    <property type="match status" value="1"/>
</dbReference>
<dbReference type="Gene3D" id="3.30.200.20">
    <property type="entry name" value="Phosphorylase Kinase, domain 1"/>
    <property type="match status" value="1"/>
</dbReference>
<dbReference type="InterPro" id="IPR011009">
    <property type="entry name" value="Kinase-like_dom_sf"/>
</dbReference>
<dbReference type="OrthoDB" id="179763at2"/>
<dbReference type="PANTHER" id="PTHR40086:SF1">
    <property type="entry name" value="CELL CYCLE REGULATOR CCRZ"/>
    <property type="match status" value="1"/>
</dbReference>
<reference evidence="2 3" key="1">
    <citation type="submission" date="2017-08" db="EMBL/GenBank/DDBJ databases">
        <title>A Genome Sequence of Oceanimonas doudoroffii ATCC 27123T.</title>
        <authorList>
            <person name="Brennan M.A."/>
            <person name="Maclea K.S."/>
            <person name="Mcclelland W.D."/>
            <person name="Trachtenberg A.M."/>
        </authorList>
    </citation>
    <scope>NUCLEOTIDE SEQUENCE [LARGE SCALE GENOMIC DNA]</scope>
    <source>
        <strain evidence="2 3">ATCC 27123</strain>
    </source>
</reference>
<dbReference type="RefSeq" id="WP_094199156.1">
    <property type="nucleotide sequence ID" value="NZ_NBIM01000001.1"/>
</dbReference>
<dbReference type="Pfam" id="PF01636">
    <property type="entry name" value="APH"/>
    <property type="match status" value="1"/>
</dbReference>
<dbReference type="AlphaFoldDB" id="A0A233RG57"/>
<proteinExistence type="predicted"/>
<sequence>MDADVLHHLPPWLHGSLTPLSGGLTNRSYRLTTGQGRYWLRWGCPHPQELGIDRRHERIAHQAAAEAGLAPAMRYCDPKRGILVLDWLDEPDWRQRPGTLASLMPRVARLHQLVPAGLPVLNLFEQARHYRRQLSAAPSWLAPLLAHFDNPALSPGFVPALCHCDLTAGNLIGARPWLVDWEYACLADPAFELAVIADDRGLNEEGCTELLARYRAAGGDMTMARLRARVPWVQLLTLLWALVQHQHSGGAEYQVWLERARARLLLSLG</sequence>
<protein>
    <recommendedName>
        <fullName evidence="1">Aminoglycoside phosphotransferase domain-containing protein</fullName>
    </recommendedName>
</protein>
<accession>A0A233RG57</accession>
<evidence type="ECO:0000313" key="2">
    <source>
        <dbReference type="EMBL" id="OXY82376.1"/>
    </source>
</evidence>
<evidence type="ECO:0000259" key="1">
    <source>
        <dbReference type="Pfam" id="PF01636"/>
    </source>
</evidence>
<dbReference type="Gene3D" id="3.90.1200.10">
    <property type="match status" value="1"/>
</dbReference>
<dbReference type="PANTHER" id="PTHR40086">
    <property type="entry name" value="PHOSPHOTRANSFERASE YTMP-RELATED"/>
    <property type="match status" value="1"/>
</dbReference>
<name>A0A233RG57_9GAMM</name>
<feature type="domain" description="Aminoglycoside phosphotransferase" evidence="1">
    <location>
        <begin position="17"/>
        <end position="227"/>
    </location>
</feature>
<dbReference type="EMBL" id="NBIM01000001">
    <property type="protein sequence ID" value="OXY82376.1"/>
    <property type="molecule type" value="Genomic_DNA"/>
</dbReference>
<gene>
    <name evidence="2" type="ORF">B6S08_02245</name>
</gene>
<evidence type="ECO:0000313" key="3">
    <source>
        <dbReference type="Proteomes" id="UP000242757"/>
    </source>
</evidence>
<dbReference type="Proteomes" id="UP000242757">
    <property type="component" value="Unassembled WGS sequence"/>
</dbReference>
<organism evidence="2 3">
    <name type="scientific">Oceanimonas doudoroffii</name>
    <dbReference type="NCBI Taxonomy" id="84158"/>
    <lineage>
        <taxon>Bacteria</taxon>
        <taxon>Pseudomonadati</taxon>
        <taxon>Pseudomonadota</taxon>
        <taxon>Gammaproteobacteria</taxon>
        <taxon>Aeromonadales</taxon>
        <taxon>Aeromonadaceae</taxon>
        <taxon>Oceanimonas</taxon>
    </lineage>
</organism>
<dbReference type="SUPFAM" id="SSF56112">
    <property type="entry name" value="Protein kinase-like (PK-like)"/>
    <property type="match status" value="1"/>
</dbReference>
<comment type="caution">
    <text evidence="2">The sequence shown here is derived from an EMBL/GenBank/DDBJ whole genome shotgun (WGS) entry which is preliminary data.</text>
</comment>
<dbReference type="InterPro" id="IPR002575">
    <property type="entry name" value="Aminoglycoside_PTrfase"/>
</dbReference>
<keyword evidence="3" id="KW-1185">Reference proteome</keyword>
<dbReference type="InterPro" id="IPR052077">
    <property type="entry name" value="CcrZ_PhaseVar_Mediator"/>
</dbReference>